<dbReference type="HAMAP" id="MF_00386">
    <property type="entry name" value="UPF0161_YidD"/>
    <property type="match status" value="1"/>
</dbReference>
<comment type="similarity">
    <text evidence="1">Belongs to the UPF0161 family.</text>
</comment>
<dbReference type="NCBIfam" id="TIGR00278">
    <property type="entry name" value="membrane protein insertion efficiency factor YidD"/>
    <property type="match status" value="1"/>
</dbReference>
<dbReference type="EMBL" id="CP027806">
    <property type="protein sequence ID" value="AXI99920.1"/>
    <property type="molecule type" value="Genomic_DNA"/>
</dbReference>
<keyword evidence="4" id="KW-1185">Reference proteome</keyword>
<dbReference type="InterPro" id="IPR002696">
    <property type="entry name" value="Membr_insert_effic_factor_YidD"/>
</dbReference>
<dbReference type="AlphaFoldDB" id="A0A345UHG9"/>
<name>A0A345UHG9_9BACT</name>
<evidence type="ECO:0000313" key="4">
    <source>
        <dbReference type="Proteomes" id="UP000254808"/>
    </source>
</evidence>
<dbReference type="KEGG" id="cprv:CYPRO_0636"/>
<keyword evidence="1" id="KW-1003">Cell membrane</keyword>
<dbReference type="Pfam" id="PF01809">
    <property type="entry name" value="YidD"/>
    <property type="match status" value="1"/>
</dbReference>
<keyword evidence="1" id="KW-0472">Membrane</keyword>
<accession>A0A345UHG9</accession>
<dbReference type="SMART" id="SM01234">
    <property type="entry name" value="Haemolytic"/>
    <property type="match status" value="1"/>
</dbReference>
<evidence type="ECO:0000256" key="2">
    <source>
        <dbReference type="SAM" id="MobiDB-lite"/>
    </source>
</evidence>
<dbReference type="Proteomes" id="UP000254808">
    <property type="component" value="Chromosome"/>
</dbReference>
<sequence>MVFFIDIYRVGISPYFPPSCRYSPTCSAYAREAIMLHGALKGSWLALKRIGSCHPWSKGGFDPVPGSEAAKKSDQHP</sequence>
<dbReference type="RefSeq" id="WP_408625699.1">
    <property type="nucleotide sequence ID" value="NZ_CP027806.1"/>
</dbReference>
<organism evidence="3 4">
    <name type="scientific">Cyclonatronum proteinivorum</name>
    <dbReference type="NCBI Taxonomy" id="1457365"/>
    <lineage>
        <taxon>Bacteria</taxon>
        <taxon>Pseudomonadati</taxon>
        <taxon>Balneolota</taxon>
        <taxon>Balneolia</taxon>
        <taxon>Balneolales</taxon>
        <taxon>Cyclonatronaceae</taxon>
        <taxon>Cyclonatronum</taxon>
    </lineage>
</organism>
<comment type="subcellular location">
    <subcellularLocation>
        <location evidence="1">Cell membrane</location>
        <topology evidence="1">Peripheral membrane protein</topology>
        <orientation evidence="1">Cytoplasmic side</orientation>
    </subcellularLocation>
</comment>
<gene>
    <name evidence="3" type="ORF">CYPRO_0636</name>
</gene>
<evidence type="ECO:0000313" key="3">
    <source>
        <dbReference type="EMBL" id="AXI99920.1"/>
    </source>
</evidence>
<comment type="function">
    <text evidence="1">Could be involved in insertion of integral membrane proteins into the membrane.</text>
</comment>
<protein>
    <recommendedName>
        <fullName evidence="1">Putative membrane protein insertion efficiency factor</fullName>
    </recommendedName>
</protein>
<evidence type="ECO:0000256" key="1">
    <source>
        <dbReference type="HAMAP-Rule" id="MF_00386"/>
    </source>
</evidence>
<dbReference type="GO" id="GO:0005886">
    <property type="term" value="C:plasma membrane"/>
    <property type="evidence" value="ECO:0007669"/>
    <property type="project" value="UniProtKB-SubCell"/>
</dbReference>
<dbReference type="PANTHER" id="PTHR33383:SF1">
    <property type="entry name" value="MEMBRANE PROTEIN INSERTION EFFICIENCY FACTOR-RELATED"/>
    <property type="match status" value="1"/>
</dbReference>
<proteinExistence type="inferred from homology"/>
<feature type="region of interest" description="Disordered" evidence="2">
    <location>
        <begin position="57"/>
        <end position="77"/>
    </location>
</feature>
<reference evidence="3 4" key="1">
    <citation type="submission" date="2018-03" db="EMBL/GenBank/DDBJ databases">
        <title>Phenotypic and genomic properties of Cyclonatronum proteinivorum gen. nov., sp. nov., a haloalkaliphilic bacteroidete from soda lakes possessing Na+-translocating rhodopsin.</title>
        <authorList>
            <person name="Toshchakov S.V."/>
            <person name="Korzhenkov A."/>
            <person name="Samarov N.I."/>
            <person name="Kublanov I.V."/>
            <person name="Muntyan M.S."/>
            <person name="Sorokin D.Y."/>
        </authorList>
    </citation>
    <scope>NUCLEOTIDE SEQUENCE [LARGE SCALE GENOMIC DNA]</scope>
    <source>
        <strain evidence="3 4">Omega</strain>
    </source>
</reference>
<dbReference type="PANTHER" id="PTHR33383">
    <property type="entry name" value="MEMBRANE PROTEIN INSERTION EFFICIENCY FACTOR-RELATED"/>
    <property type="match status" value="1"/>
</dbReference>